<dbReference type="CDD" id="cd04725">
    <property type="entry name" value="OMP_decarboxylase_like"/>
    <property type="match status" value="1"/>
</dbReference>
<keyword evidence="9" id="KW-0808">Transferase</keyword>
<feature type="domain" description="Orotidine 5'-phosphate decarboxylase" evidence="16">
    <location>
        <begin position="240"/>
        <end position="457"/>
    </location>
</feature>
<keyword evidence="8" id="KW-0328">Glycosyltransferase</keyword>
<proteinExistence type="inferred from homology"/>
<evidence type="ECO:0000256" key="1">
    <source>
        <dbReference type="ARBA" id="ARBA00004861"/>
    </source>
</evidence>
<evidence type="ECO:0000256" key="3">
    <source>
        <dbReference type="ARBA" id="ARBA00006221"/>
    </source>
</evidence>
<dbReference type="FunFam" id="3.40.50.2020:FF:000025">
    <property type="entry name" value="Uridine monophosphate synthetase"/>
    <property type="match status" value="1"/>
</dbReference>
<evidence type="ECO:0000256" key="11">
    <source>
        <dbReference type="ARBA" id="ARBA00022975"/>
    </source>
</evidence>
<feature type="binding site" evidence="15">
    <location>
        <position position="246"/>
    </location>
    <ligand>
        <name>substrate</name>
    </ligand>
</feature>
<dbReference type="PANTHER" id="PTHR19278">
    <property type="entry name" value="OROTATE PHOSPHORIBOSYLTRANSFERASE"/>
    <property type="match status" value="1"/>
</dbReference>
<feature type="active site" description="For OMPdecase activity" evidence="14">
    <location>
        <position position="301"/>
    </location>
</feature>
<feature type="active site" description="For OMPdecase activity" evidence="14">
    <location>
        <position position="299"/>
    </location>
</feature>
<name>A0A1I7YV25_9BILA</name>
<keyword evidence="13" id="KW-0511">Multifunctional enzyme</keyword>
<feature type="binding site" evidence="15">
    <location>
        <position position="421"/>
    </location>
    <ligand>
        <name>substrate</name>
    </ligand>
</feature>
<evidence type="ECO:0000256" key="15">
    <source>
        <dbReference type="PIRSR" id="PIRSR614732-2"/>
    </source>
</evidence>
<dbReference type="Pfam" id="PF00215">
    <property type="entry name" value="OMPdecase"/>
    <property type="match status" value="1"/>
</dbReference>
<dbReference type="InterPro" id="IPR011060">
    <property type="entry name" value="RibuloseP-bd_barrel"/>
</dbReference>
<evidence type="ECO:0000256" key="5">
    <source>
        <dbReference type="ARBA" id="ARBA00011971"/>
    </source>
</evidence>
<evidence type="ECO:0000256" key="12">
    <source>
        <dbReference type="ARBA" id="ARBA00023239"/>
    </source>
</evidence>
<feature type="active site" description="For OMPdecase activity" evidence="14">
    <location>
        <position position="304"/>
    </location>
</feature>
<comment type="similarity">
    <text evidence="3">In the N-terminal section; belongs to the purine/pyrimidine phosphoribosyltransferase family.</text>
</comment>
<dbReference type="GO" id="GO:0044205">
    <property type="term" value="P:'de novo' UMP biosynthetic process"/>
    <property type="evidence" value="ECO:0007669"/>
    <property type="project" value="UniProtKB-UniPathway"/>
</dbReference>
<dbReference type="EC" id="2.4.2.10" evidence="5"/>
<evidence type="ECO:0000256" key="9">
    <source>
        <dbReference type="ARBA" id="ARBA00022679"/>
    </source>
</evidence>
<dbReference type="NCBIfam" id="TIGR01740">
    <property type="entry name" value="pyrF"/>
    <property type="match status" value="1"/>
</dbReference>
<dbReference type="CDD" id="cd06223">
    <property type="entry name" value="PRTases_typeI"/>
    <property type="match status" value="1"/>
</dbReference>
<accession>A0A1I7YV25</accession>
<organism evidence="17 18">
    <name type="scientific">Steinernema glaseri</name>
    <dbReference type="NCBI Taxonomy" id="37863"/>
    <lineage>
        <taxon>Eukaryota</taxon>
        <taxon>Metazoa</taxon>
        <taxon>Ecdysozoa</taxon>
        <taxon>Nematoda</taxon>
        <taxon>Chromadorea</taxon>
        <taxon>Rhabditida</taxon>
        <taxon>Tylenchina</taxon>
        <taxon>Panagrolaimomorpha</taxon>
        <taxon>Strongyloidoidea</taxon>
        <taxon>Steinernematidae</taxon>
        <taxon>Steinernema</taxon>
    </lineage>
</organism>
<dbReference type="PANTHER" id="PTHR19278:SF33">
    <property type="entry name" value="OROTATE PHOSPHORIBOSYLTRANSFERASE"/>
    <property type="match status" value="1"/>
</dbReference>
<feature type="binding site" evidence="15">
    <location>
        <position position="441"/>
    </location>
    <ligand>
        <name>substrate</name>
    </ligand>
</feature>
<comment type="similarity">
    <text evidence="4">In the C-terminal section; belongs to the OMP decarboxylase family.</text>
</comment>
<dbReference type="Pfam" id="PF00156">
    <property type="entry name" value="Pribosyltran"/>
    <property type="match status" value="1"/>
</dbReference>
<dbReference type="AlphaFoldDB" id="A0A1I7YV25"/>
<dbReference type="WBParaSite" id="L893_g20008.t1">
    <property type="protein sequence ID" value="L893_g20008.t1"/>
    <property type="gene ID" value="L893_g20008"/>
</dbReference>
<evidence type="ECO:0000256" key="2">
    <source>
        <dbReference type="ARBA" id="ARBA00004889"/>
    </source>
</evidence>
<dbReference type="HAMAP" id="MF_01208">
    <property type="entry name" value="PyrE"/>
    <property type="match status" value="1"/>
</dbReference>
<dbReference type="InterPro" id="IPR014732">
    <property type="entry name" value="OMPdecase"/>
</dbReference>
<dbReference type="InterPro" id="IPR013785">
    <property type="entry name" value="Aldolase_TIM"/>
</dbReference>
<feature type="binding site" evidence="15">
    <location>
        <position position="442"/>
    </location>
    <ligand>
        <name>substrate</name>
    </ligand>
</feature>
<dbReference type="GO" id="GO:0004588">
    <property type="term" value="F:orotate phosphoribosyltransferase activity"/>
    <property type="evidence" value="ECO:0007669"/>
    <property type="project" value="UniProtKB-EC"/>
</dbReference>
<protein>
    <recommendedName>
        <fullName evidence="7">Uridine 5'-monophosphate synthase</fullName>
        <ecNumber evidence="5">2.4.2.10</ecNumber>
        <ecNumber evidence="6">4.1.1.23</ecNumber>
    </recommendedName>
</protein>
<evidence type="ECO:0000256" key="6">
    <source>
        <dbReference type="ARBA" id="ARBA00012321"/>
    </source>
</evidence>
<evidence type="ECO:0000313" key="17">
    <source>
        <dbReference type="Proteomes" id="UP000095287"/>
    </source>
</evidence>
<dbReference type="EC" id="4.1.1.23" evidence="6"/>
<keyword evidence="11" id="KW-0665">Pyrimidine biosynthesis</keyword>
<evidence type="ECO:0000256" key="7">
    <source>
        <dbReference type="ARBA" id="ARBA00015047"/>
    </source>
</evidence>
<dbReference type="InterPro" id="IPR000836">
    <property type="entry name" value="PRTase_dom"/>
</dbReference>
<sequence length="470" mass="51868">MSVELIAQLYDREVFKLGEFVLKSGQKSPIYIDLRELITSIKILRMAAQSLCDIIKKNNIEYDYIVGVPYAALPIATLVCDILDAPMLLRRKEAKSYGTKKLIEGKFEAGKRALIVEDVVTSGQSIYETVEILRKEGLVCTDVVSVLDRQQGGVNVLKKHGINLMSVITMSDILDYMISVDKITAQRKTEIIDQLAAPFIPVGAENGGVPADWKLQSRCETTENALNRRIMEIILKKETNLCLAADYTSTEQILKIAELAGPHICALKLHADIVKDWSSGFVKTLTALAESNDFVIFEDRKFADTGKTMELQISQGTLAISSWAQMVTVHSTPGSASIKPLKQFVGKDGSRLLGCLLIAELSTEGTLTKDENYKKGTVKMAQDNKDVVGGFICQKRVANDPSFLYWTPGVNLDASTDGSGQQWRSVHQAIVEEKNDVIIVGRAITEHADPVSQLKRYKEAGMEALAARDH</sequence>
<reference evidence="18" key="1">
    <citation type="submission" date="2016-11" db="UniProtKB">
        <authorList>
            <consortium name="WormBaseParasite"/>
        </authorList>
    </citation>
    <scope>IDENTIFICATION</scope>
</reference>
<feature type="binding site" evidence="15">
    <location>
        <position position="268"/>
    </location>
    <ligand>
        <name>substrate</name>
    </ligand>
</feature>
<keyword evidence="10" id="KW-0210">Decarboxylase</keyword>
<evidence type="ECO:0000313" key="18">
    <source>
        <dbReference type="WBParaSite" id="L893_g20008.t1"/>
    </source>
</evidence>
<evidence type="ECO:0000256" key="8">
    <source>
        <dbReference type="ARBA" id="ARBA00022676"/>
    </source>
</evidence>
<evidence type="ECO:0000256" key="10">
    <source>
        <dbReference type="ARBA" id="ARBA00022793"/>
    </source>
</evidence>
<dbReference type="UniPathway" id="UPA00070">
    <property type="reaction ID" value="UER00119"/>
</dbReference>
<keyword evidence="17" id="KW-1185">Reference proteome</keyword>
<dbReference type="GO" id="GO:0004590">
    <property type="term" value="F:orotidine-5'-phosphate decarboxylase activity"/>
    <property type="evidence" value="ECO:0007669"/>
    <property type="project" value="UniProtKB-EC"/>
</dbReference>
<dbReference type="Gene3D" id="3.40.50.2020">
    <property type="match status" value="1"/>
</dbReference>
<evidence type="ECO:0000256" key="4">
    <source>
        <dbReference type="ARBA" id="ARBA00009769"/>
    </source>
</evidence>
<dbReference type="SUPFAM" id="SSF51366">
    <property type="entry name" value="Ribulose-phoshate binding barrel"/>
    <property type="match status" value="1"/>
</dbReference>
<dbReference type="Proteomes" id="UP000095287">
    <property type="component" value="Unplaced"/>
</dbReference>
<evidence type="ECO:0000259" key="16">
    <source>
        <dbReference type="SMART" id="SM00934"/>
    </source>
</evidence>
<evidence type="ECO:0000256" key="14">
    <source>
        <dbReference type="PIRSR" id="PIRSR614732-1"/>
    </source>
</evidence>
<evidence type="ECO:0000256" key="13">
    <source>
        <dbReference type="ARBA" id="ARBA00023268"/>
    </source>
</evidence>
<dbReference type="InterPro" id="IPR004467">
    <property type="entry name" value="Or_phspho_trans_dom"/>
</dbReference>
<comment type="pathway">
    <text evidence="2">Pyrimidine metabolism; UMP biosynthesis via de novo pathway; UMP from orotate: step 1/2.</text>
</comment>
<dbReference type="NCBIfam" id="TIGR00336">
    <property type="entry name" value="pyrE"/>
    <property type="match status" value="1"/>
</dbReference>
<comment type="pathway">
    <text evidence="1">Pyrimidine metabolism; UMP biosynthesis via de novo pathway; UMP from orotate: step 2/2.</text>
</comment>
<dbReference type="GO" id="GO:0006207">
    <property type="term" value="P:'de novo' pyrimidine nucleobase biosynthetic process"/>
    <property type="evidence" value="ECO:0007669"/>
    <property type="project" value="InterPro"/>
</dbReference>
<keyword evidence="12" id="KW-0456">Lyase</keyword>
<dbReference type="InterPro" id="IPR023031">
    <property type="entry name" value="OPRT"/>
</dbReference>
<dbReference type="SMART" id="SM00934">
    <property type="entry name" value="OMPdecase"/>
    <property type="match status" value="1"/>
</dbReference>
<dbReference type="FunFam" id="3.20.20.70:FF:000114">
    <property type="entry name" value="Decarboxylase,orotidine phosphate"/>
    <property type="match status" value="1"/>
</dbReference>
<dbReference type="InterPro" id="IPR001754">
    <property type="entry name" value="OMPdeCOase_dom"/>
</dbReference>
<feature type="binding site" evidence="15">
    <location>
        <position position="362"/>
    </location>
    <ligand>
        <name>substrate</name>
    </ligand>
</feature>
<dbReference type="InterPro" id="IPR029057">
    <property type="entry name" value="PRTase-like"/>
</dbReference>
<dbReference type="SUPFAM" id="SSF53271">
    <property type="entry name" value="PRTase-like"/>
    <property type="match status" value="1"/>
</dbReference>
<dbReference type="Gene3D" id="3.20.20.70">
    <property type="entry name" value="Aldolase class I"/>
    <property type="match status" value="1"/>
</dbReference>